<dbReference type="Pfam" id="PF09954">
    <property type="entry name" value="DUF2188"/>
    <property type="match status" value="1"/>
</dbReference>
<comment type="caution">
    <text evidence="1">The sequence shown here is derived from an EMBL/GenBank/DDBJ whole genome shotgun (WGS) entry which is preliminary data.</text>
</comment>
<organism evidence="1 2">
    <name type="scientific">Devosia elaeis</name>
    <dbReference type="NCBI Taxonomy" id="1770058"/>
    <lineage>
        <taxon>Bacteria</taxon>
        <taxon>Pseudomonadati</taxon>
        <taxon>Pseudomonadota</taxon>
        <taxon>Alphaproteobacteria</taxon>
        <taxon>Hyphomicrobiales</taxon>
        <taxon>Devosiaceae</taxon>
        <taxon>Devosia</taxon>
    </lineage>
</organism>
<dbReference type="RefSeq" id="WP_067458542.1">
    <property type="nucleotide sequence ID" value="NZ_LVVY01000114.1"/>
</dbReference>
<dbReference type="AlphaFoldDB" id="A0A178HRQ2"/>
<evidence type="ECO:0008006" key="3">
    <source>
        <dbReference type="Google" id="ProtNLM"/>
    </source>
</evidence>
<reference evidence="1 2" key="1">
    <citation type="submission" date="2016-03" db="EMBL/GenBank/DDBJ databases">
        <title>Genome sequencing of Devosia sp. S37.</title>
        <authorList>
            <person name="Mohd Nor M."/>
        </authorList>
    </citation>
    <scope>NUCLEOTIDE SEQUENCE [LARGE SCALE GENOMIC DNA]</scope>
    <source>
        <strain evidence="1 2">S37</strain>
    </source>
</reference>
<accession>A0A178HRQ2</accession>
<dbReference type="Proteomes" id="UP000078389">
    <property type="component" value="Unassembled WGS sequence"/>
</dbReference>
<sequence>MAERHIIVYLRDGAWQFTFRGTVTAPFSSREEAIEAAIGEARALADPDIEVIVQDVDLTEKTVWRAGGGD</sequence>
<dbReference type="InterPro" id="IPR018691">
    <property type="entry name" value="DUF2188"/>
</dbReference>
<protein>
    <recommendedName>
        <fullName evidence="3">DUF2188 domain-containing protein</fullName>
    </recommendedName>
</protein>
<dbReference type="STRING" id="1770058.A3840_15015"/>
<keyword evidence="2" id="KW-1185">Reference proteome</keyword>
<evidence type="ECO:0000313" key="1">
    <source>
        <dbReference type="EMBL" id="OAM75170.1"/>
    </source>
</evidence>
<gene>
    <name evidence="1" type="ORF">A3840_15015</name>
</gene>
<proteinExistence type="predicted"/>
<evidence type="ECO:0000313" key="2">
    <source>
        <dbReference type="Proteomes" id="UP000078389"/>
    </source>
</evidence>
<dbReference type="EMBL" id="LVVY01000114">
    <property type="protein sequence ID" value="OAM75170.1"/>
    <property type="molecule type" value="Genomic_DNA"/>
</dbReference>
<name>A0A178HRQ2_9HYPH</name>